<feature type="compositionally biased region" description="Polar residues" evidence="1">
    <location>
        <begin position="133"/>
        <end position="144"/>
    </location>
</feature>
<feature type="region of interest" description="Disordered" evidence="1">
    <location>
        <begin position="78"/>
        <end position="195"/>
    </location>
</feature>
<sequence>MTLTLDSPKLRELTRTQLQSLAKREVVRAIGKTENIIRRLIQKHPRGVPVPVDTDNPGSVSSAPLKRHVLEGSYKGISISSLSPVPGTSKDPTDPKGKGKQAAEAASPSPSSSEEALELLYPNDYDEPVAGPSNATPESPSTSHPVVAQPTVPSDHPPVSSGEIFSVTPPEHLPHDNDTHNRASPPNAPNPGWQADEEEEYDSLFDHVDYPQGAPTHYMVVDALRQFTTLVNTIPSTETRIAEGRCLLQRTEILLEKAMPDARELVVTREYLETFLLAKMKEKRELWDGTAKMGKKDRKLRMEWLRAERKAKNEQKWKEINELYKKKGLKPEPFSAFAYVHSLSGR</sequence>
<accession>A0AAD4BN62</accession>
<feature type="compositionally biased region" description="Basic and acidic residues" evidence="1">
    <location>
        <begin position="172"/>
        <end position="181"/>
    </location>
</feature>
<proteinExistence type="predicted"/>
<dbReference type="Proteomes" id="UP001194468">
    <property type="component" value="Unassembled WGS sequence"/>
</dbReference>
<evidence type="ECO:0000313" key="3">
    <source>
        <dbReference type="Proteomes" id="UP001194468"/>
    </source>
</evidence>
<dbReference type="AlphaFoldDB" id="A0AAD4BN62"/>
<gene>
    <name evidence="2" type="ORF">L210DRAFT_402597</name>
</gene>
<reference evidence="2" key="1">
    <citation type="submission" date="2019-10" db="EMBL/GenBank/DDBJ databases">
        <authorList>
            <consortium name="DOE Joint Genome Institute"/>
            <person name="Kuo A."/>
            <person name="Miyauchi S."/>
            <person name="Kiss E."/>
            <person name="Drula E."/>
            <person name="Kohler A."/>
            <person name="Sanchez-Garcia M."/>
            <person name="Andreopoulos B."/>
            <person name="Barry K.W."/>
            <person name="Bonito G."/>
            <person name="Buee M."/>
            <person name="Carver A."/>
            <person name="Chen C."/>
            <person name="Cichocki N."/>
            <person name="Clum A."/>
            <person name="Culley D."/>
            <person name="Crous P.W."/>
            <person name="Fauchery L."/>
            <person name="Girlanda M."/>
            <person name="Hayes R."/>
            <person name="Keri Z."/>
            <person name="LaButti K."/>
            <person name="Lipzen A."/>
            <person name="Lombard V."/>
            <person name="Magnuson J."/>
            <person name="Maillard F."/>
            <person name="Morin E."/>
            <person name="Murat C."/>
            <person name="Nolan M."/>
            <person name="Ohm R."/>
            <person name="Pangilinan J."/>
            <person name="Pereira M."/>
            <person name="Perotto S."/>
            <person name="Peter M."/>
            <person name="Riley R."/>
            <person name="Sitrit Y."/>
            <person name="Stielow B."/>
            <person name="Szollosi G."/>
            <person name="Zifcakova L."/>
            <person name="Stursova M."/>
            <person name="Spatafora J.W."/>
            <person name="Tedersoo L."/>
            <person name="Vaario L.-M."/>
            <person name="Yamada A."/>
            <person name="Yan M."/>
            <person name="Wang P."/>
            <person name="Xu J."/>
            <person name="Bruns T."/>
            <person name="Baldrian P."/>
            <person name="Vilgalys R."/>
            <person name="Henrissat B."/>
            <person name="Grigoriev I.V."/>
            <person name="Hibbett D."/>
            <person name="Nagy L.G."/>
            <person name="Martin F.M."/>
        </authorList>
    </citation>
    <scope>NUCLEOTIDE SEQUENCE</scope>
    <source>
        <strain evidence="2">BED1</strain>
    </source>
</reference>
<dbReference type="EMBL" id="WHUW01000026">
    <property type="protein sequence ID" value="KAF8435005.1"/>
    <property type="molecule type" value="Genomic_DNA"/>
</dbReference>
<feature type="compositionally biased region" description="Low complexity" evidence="1">
    <location>
        <begin position="102"/>
        <end position="120"/>
    </location>
</feature>
<evidence type="ECO:0000256" key="1">
    <source>
        <dbReference type="SAM" id="MobiDB-lite"/>
    </source>
</evidence>
<comment type="caution">
    <text evidence="2">The sequence shown here is derived from an EMBL/GenBank/DDBJ whole genome shotgun (WGS) entry which is preliminary data.</text>
</comment>
<evidence type="ECO:0000313" key="2">
    <source>
        <dbReference type="EMBL" id="KAF8435005.1"/>
    </source>
</evidence>
<organism evidence="2 3">
    <name type="scientific">Boletus edulis BED1</name>
    <dbReference type="NCBI Taxonomy" id="1328754"/>
    <lineage>
        <taxon>Eukaryota</taxon>
        <taxon>Fungi</taxon>
        <taxon>Dikarya</taxon>
        <taxon>Basidiomycota</taxon>
        <taxon>Agaricomycotina</taxon>
        <taxon>Agaricomycetes</taxon>
        <taxon>Agaricomycetidae</taxon>
        <taxon>Boletales</taxon>
        <taxon>Boletineae</taxon>
        <taxon>Boletaceae</taxon>
        <taxon>Boletoideae</taxon>
        <taxon>Boletus</taxon>
    </lineage>
</organism>
<name>A0AAD4BN62_BOLED</name>
<keyword evidence="3" id="KW-1185">Reference proteome</keyword>
<protein>
    <submittedName>
        <fullName evidence="2">Uncharacterized protein</fullName>
    </submittedName>
</protein>
<reference evidence="2" key="2">
    <citation type="journal article" date="2020" name="Nat. Commun.">
        <title>Large-scale genome sequencing of mycorrhizal fungi provides insights into the early evolution of symbiotic traits.</title>
        <authorList>
            <person name="Miyauchi S."/>
            <person name="Kiss E."/>
            <person name="Kuo A."/>
            <person name="Drula E."/>
            <person name="Kohler A."/>
            <person name="Sanchez-Garcia M."/>
            <person name="Morin E."/>
            <person name="Andreopoulos B."/>
            <person name="Barry K.W."/>
            <person name="Bonito G."/>
            <person name="Buee M."/>
            <person name="Carver A."/>
            <person name="Chen C."/>
            <person name="Cichocki N."/>
            <person name="Clum A."/>
            <person name="Culley D."/>
            <person name="Crous P.W."/>
            <person name="Fauchery L."/>
            <person name="Girlanda M."/>
            <person name="Hayes R.D."/>
            <person name="Keri Z."/>
            <person name="LaButti K."/>
            <person name="Lipzen A."/>
            <person name="Lombard V."/>
            <person name="Magnuson J."/>
            <person name="Maillard F."/>
            <person name="Murat C."/>
            <person name="Nolan M."/>
            <person name="Ohm R.A."/>
            <person name="Pangilinan J."/>
            <person name="Pereira M.F."/>
            <person name="Perotto S."/>
            <person name="Peter M."/>
            <person name="Pfister S."/>
            <person name="Riley R."/>
            <person name="Sitrit Y."/>
            <person name="Stielow J.B."/>
            <person name="Szollosi G."/>
            <person name="Zifcakova L."/>
            <person name="Stursova M."/>
            <person name="Spatafora J.W."/>
            <person name="Tedersoo L."/>
            <person name="Vaario L.M."/>
            <person name="Yamada A."/>
            <person name="Yan M."/>
            <person name="Wang P."/>
            <person name="Xu J."/>
            <person name="Bruns T."/>
            <person name="Baldrian P."/>
            <person name="Vilgalys R."/>
            <person name="Dunand C."/>
            <person name="Henrissat B."/>
            <person name="Grigoriev I.V."/>
            <person name="Hibbett D."/>
            <person name="Nagy L.G."/>
            <person name="Martin F.M."/>
        </authorList>
    </citation>
    <scope>NUCLEOTIDE SEQUENCE</scope>
    <source>
        <strain evidence="2">BED1</strain>
    </source>
</reference>